<evidence type="ECO:0000256" key="1">
    <source>
        <dbReference type="SAM" id="MobiDB-lite"/>
    </source>
</evidence>
<evidence type="ECO:0000313" key="2">
    <source>
        <dbReference type="EMBL" id="KAK2080332.1"/>
    </source>
</evidence>
<feature type="compositionally biased region" description="Acidic residues" evidence="1">
    <location>
        <begin position="636"/>
        <end position="662"/>
    </location>
</feature>
<accession>A0AAD9IP68</accession>
<dbReference type="EMBL" id="JASFZW010000001">
    <property type="protein sequence ID" value="KAK2080332.1"/>
    <property type="molecule type" value="Genomic_DNA"/>
</dbReference>
<dbReference type="Proteomes" id="UP001255856">
    <property type="component" value="Unassembled WGS sequence"/>
</dbReference>
<feature type="compositionally biased region" description="Polar residues" evidence="1">
    <location>
        <begin position="11"/>
        <end position="27"/>
    </location>
</feature>
<name>A0AAD9IP68_PROWI</name>
<evidence type="ECO:0000313" key="3">
    <source>
        <dbReference type="Proteomes" id="UP001255856"/>
    </source>
</evidence>
<protein>
    <submittedName>
        <fullName evidence="2">Uncharacterized protein</fullName>
    </submittedName>
</protein>
<comment type="caution">
    <text evidence="2">The sequence shown here is derived from an EMBL/GenBank/DDBJ whole genome shotgun (WGS) entry which is preliminary data.</text>
</comment>
<proteinExistence type="predicted"/>
<feature type="compositionally biased region" description="Low complexity" evidence="1">
    <location>
        <begin position="680"/>
        <end position="707"/>
    </location>
</feature>
<feature type="region of interest" description="Disordered" evidence="1">
    <location>
        <begin position="622"/>
        <end position="715"/>
    </location>
</feature>
<feature type="region of interest" description="Disordered" evidence="1">
    <location>
        <begin position="1"/>
        <end position="74"/>
    </location>
</feature>
<gene>
    <name evidence="2" type="ORF">QBZ16_000185</name>
</gene>
<organism evidence="2 3">
    <name type="scientific">Prototheca wickerhamii</name>
    <dbReference type="NCBI Taxonomy" id="3111"/>
    <lineage>
        <taxon>Eukaryota</taxon>
        <taxon>Viridiplantae</taxon>
        <taxon>Chlorophyta</taxon>
        <taxon>core chlorophytes</taxon>
        <taxon>Trebouxiophyceae</taxon>
        <taxon>Chlorellales</taxon>
        <taxon>Chlorellaceae</taxon>
        <taxon>Prototheca</taxon>
    </lineage>
</organism>
<keyword evidence="3" id="KW-1185">Reference proteome</keyword>
<reference evidence="2" key="1">
    <citation type="submission" date="2021-01" db="EMBL/GenBank/DDBJ databases">
        <authorList>
            <person name="Eckstrom K.M.E."/>
        </authorList>
    </citation>
    <scope>NUCLEOTIDE SEQUENCE</scope>
    <source>
        <strain evidence="2">UVCC 0001</strain>
    </source>
</reference>
<dbReference type="AlphaFoldDB" id="A0AAD9IP68"/>
<feature type="compositionally biased region" description="Low complexity" evidence="1">
    <location>
        <begin position="48"/>
        <end position="65"/>
    </location>
</feature>
<sequence length="922" mass="99430">MQYRTVKNGKLHSSASSSQARGPTRAQQRPAGPKPRDRRAAPEAPGRALLPADGAVAGAPGAAPPEQRRLPRRMAEAEARVASIFEGAREAVASSATPAAEVLRALSAAEEAAAALPTCRKLALLATQLCGIAPWPPRTDLDVHSIARPYVELYVNELAQWRREARGGRAGARAGPRRRARSLATALDLWSALVWASYPLSHRTLTRLAQHLQAQLRGASPEQLARALACTLRYGYAPLHGDFARQLERGLLARDPADVSGAAAQAVLAAGRRQGRALSPELVEHLALGALHRLRDEPLLPLARTWNLLLELDANPLRGRAARLRQLAAAGELAPDSLATCLWVYGRQRWFLPAPTRFAAHRLAGQLLRHPESDVDVTGAMWGAAAREDAPGELEGDTPAELGLELRRLAARHGKGGGISEQAPQPAGAPADLDPGAVMAFLARTRQRREVLLSRVGGDVVAATRDIVRAVRRKYGLDTDSPAPGARVPVDAEGFPRGSRRESLLLEGSARALANAILCRDRPPGGLPPAWPHVAITDPLTGITSYLPHYTPELLAYRPDWRPPPWLRARGEGPPPGNCWLVGEGEGAALRLRSGAAGSDRLPQLLGVEPEDDDDLEVALFETAGGDSGGDGGLLDVEEEDDDDDADEEDDDLEEEEEEEEDSIRLPPRSTSPSPPAHLSASRPRAPGRASAAAGRRAGAPASQPARRTGKLPDAVEPSRWRLAAAEELIARQSLDRVPKEEFARWLSWQGLARALDAMVLHACPNQALLQTAQDRIVAEMKTIGTNHLTRFLATCASLQHSPGMELFDAVIEEIADRLTRDEAKASHVIMVAWSMATLGALTPSRWGELLELTPEMREPSHAGNHGRLLQIALYLEMETGDSYRAFLPPSVLEQVVASARADNYTVSFLQSDVLVCGRRLR</sequence>